<dbReference type="InterPro" id="IPR023404">
    <property type="entry name" value="rSAM_horseshoe"/>
</dbReference>
<dbReference type="PANTHER" id="PTHR13932:SF1">
    <property type="entry name" value="OXYGEN-INDEPENDENT COPROPORPHYRINOGEN-III OXIDASE-LIKE PROTEIN HEMZ"/>
    <property type="match status" value="1"/>
</dbReference>
<dbReference type="PROSITE" id="PS51918">
    <property type="entry name" value="RADICAL_SAM"/>
    <property type="match status" value="1"/>
</dbReference>
<evidence type="ECO:0000259" key="1">
    <source>
        <dbReference type="PROSITE" id="PS51918"/>
    </source>
</evidence>
<dbReference type="RefSeq" id="WP_151866560.1">
    <property type="nucleotide sequence ID" value="NZ_WBZB01000040.1"/>
</dbReference>
<dbReference type="PANTHER" id="PTHR13932">
    <property type="entry name" value="COPROPORPHYRINIGEN III OXIDASE"/>
    <property type="match status" value="1"/>
</dbReference>
<dbReference type="SFLD" id="SFLDS00029">
    <property type="entry name" value="Radical_SAM"/>
    <property type="match status" value="1"/>
</dbReference>
<dbReference type="GO" id="GO:0051989">
    <property type="term" value="F:coproporphyrinogen dehydrogenase activity"/>
    <property type="evidence" value="ECO:0007669"/>
    <property type="project" value="UniProtKB-EC"/>
</dbReference>
<dbReference type="SMART" id="SM00729">
    <property type="entry name" value="Elp3"/>
    <property type="match status" value="1"/>
</dbReference>
<keyword evidence="3" id="KW-1185">Reference proteome</keyword>
<dbReference type="EC" id="1.3.98.3" evidence="2"/>
<dbReference type="InterPro" id="IPR023995">
    <property type="entry name" value="HemZ"/>
</dbReference>
<sequence length="490" mass="56224">MINVVCIGHDYSYELIELLKLSYRPDEIILLDSYEGLVRGETFLKTIIKREKEKISVSATLMAEGYNQALKESFFITEEDPHTMKKECKLLLKRLTYKLFSSFTNKTLPWGILTGIRPTKIVHDLMEKGNDEKAITEKLLGQYFLEMDKANLLLDVAKREHPIIYPIREDLISLYISIPFCPSRCTYCSFPSNILEKSKDLQQPYLDALIYELEQVAAMVNNHGKRLQTIYVGGGTPSTLTVVKIQQLLKAIQNSFNLSELKEFTFEAGRPDTINEEKLIALRDMGITRISINPQTMNDGTLQAVGRNHTVKELEEAYHLAKRVGFDNINMDLIIGLPGENPTMIEKTMERIQKLNPVSLTVHTLALKRASKLKEEINSHEVSEGEGQRMLEITKSYAAMMELKPYYMYRQKHMLGHLENIGYCKDGYEGIYNIQIMEEKQTIIALGAGAVSKMVYPSENRLERVPNVKNLQDYIERVGEMVERKKVYFP</sequence>
<name>A0A833HMK8_9FIRM</name>
<dbReference type="CDD" id="cd01335">
    <property type="entry name" value="Radical_SAM"/>
    <property type="match status" value="1"/>
</dbReference>
<feature type="domain" description="Radical SAM core" evidence="1">
    <location>
        <begin position="166"/>
        <end position="404"/>
    </location>
</feature>
<reference evidence="2 3" key="1">
    <citation type="submission" date="2019-10" db="EMBL/GenBank/DDBJ databases">
        <title>Alkaliphilus serpentinus sp. nov. and Alkaliphilus pronyensis sp. nov., two novel anaerobic alkaliphilic species isolated from the serpentinized-hosted hydrothermal field of the Prony Bay (New Caledonia).</title>
        <authorList>
            <person name="Postec A."/>
        </authorList>
    </citation>
    <scope>NUCLEOTIDE SEQUENCE [LARGE SCALE GENOMIC DNA]</scope>
    <source>
        <strain evidence="2 3">LacT</strain>
    </source>
</reference>
<dbReference type="OrthoDB" id="9808022at2"/>
<dbReference type="InterPro" id="IPR007197">
    <property type="entry name" value="rSAM"/>
</dbReference>
<dbReference type="InterPro" id="IPR058240">
    <property type="entry name" value="rSAM_sf"/>
</dbReference>
<dbReference type="EMBL" id="WBZB01000040">
    <property type="protein sequence ID" value="KAB3527665.1"/>
    <property type="molecule type" value="Genomic_DNA"/>
</dbReference>
<dbReference type="NCBIfam" id="TIGR03994">
    <property type="entry name" value="rSAM_HemZ"/>
    <property type="match status" value="1"/>
</dbReference>
<evidence type="ECO:0000313" key="2">
    <source>
        <dbReference type="EMBL" id="KAB3527665.1"/>
    </source>
</evidence>
<dbReference type="SFLD" id="SFLDF00310">
    <property type="entry name" value="oxygen-independent_coproporphy"/>
    <property type="match status" value="1"/>
</dbReference>
<gene>
    <name evidence="2" type="primary">hemZ</name>
    <name evidence="2" type="ORF">F8153_11835</name>
</gene>
<dbReference type="AlphaFoldDB" id="A0A833HMK8"/>
<dbReference type="SUPFAM" id="SSF102114">
    <property type="entry name" value="Radical SAM enzymes"/>
    <property type="match status" value="1"/>
</dbReference>
<dbReference type="InterPro" id="IPR006638">
    <property type="entry name" value="Elp3/MiaA/NifB-like_rSAM"/>
</dbReference>
<dbReference type="GO" id="GO:0051539">
    <property type="term" value="F:4 iron, 4 sulfur cluster binding"/>
    <property type="evidence" value="ECO:0007669"/>
    <property type="project" value="TreeGrafter"/>
</dbReference>
<dbReference type="GO" id="GO:0006779">
    <property type="term" value="P:porphyrin-containing compound biosynthetic process"/>
    <property type="evidence" value="ECO:0007669"/>
    <property type="project" value="TreeGrafter"/>
</dbReference>
<dbReference type="Gene3D" id="3.80.30.20">
    <property type="entry name" value="tm_1862 like domain"/>
    <property type="match status" value="1"/>
</dbReference>
<protein>
    <submittedName>
        <fullName evidence="2">Coproporphyrinogen dehydrogenase HemZ</fullName>
        <ecNumber evidence="2">1.3.98.3</ecNumber>
    </submittedName>
</protein>
<dbReference type="Proteomes" id="UP000465601">
    <property type="component" value="Unassembled WGS sequence"/>
</dbReference>
<dbReference type="SFLD" id="SFLDG01082">
    <property type="entry name" value="B12-binding_domain_containing"/>
    <property type="match status" value="1"/>
</dbReference>
<dbReference type="Pfam" id="PF04055">
    <property type="entry name" value="Radical_SAM"/>
    <property type="match status" value="1"/>
</dbReference>
<keyword evidence="2" id="KW-0560">Oxidoreductase</keyword>
<dbReference type="InterPro" id="IPR034505">
    <property type="entry name" value="Coproporphyrinogen-III_oxidase"/>
</dbReference>
<organism evidence="2 3">
    <name type="scientific">Alkaliphilus serpentinus</name>
    <dbReference type="NCBI Taxonomy" id="1482731"/>
    <lineage>
        <taxon>Bacteria</taxon>
        <taxon>Bacillati</taxon>
        <taxon>Bacillota</taxon>
        <taxon>Clostridia</taxon>
        <taxon>Peptostreptococcales</taxon>
        <taxon>Natronincolaceae</taxon>
        <taxon>Alkaliphilus</taxon>
    </lineage>
</organism>
<proteinExistence type="predicted"/>
<accession>A0A833HMK8</accession>
<dbReference type="GO" id="GO:0005737">
    <property type="term" value="C:cytoplasm"/>
    <property type="evidence" value="ECO:0007669"/>
    <property type="project" value="TreeGrafter"/>
</dbReference>
<evidence type="ECO:0000313" key="3">
    <source>
        <dbReference type="Proteomes" id="UP000465601"/>
    </source>
</evidence>
<dbReference type="SFLD" id="SFLDG01065">
    <property type="entry name" value="anaerobic_coproporphyrinogen-I"/>
    <property type="match status" value="1"/>
</dbReference>
<comment type="caution">
    <text evidence="2">The sequence shown here is derived from an EMBL/GenBank/DDBJ whole genome shotgun (WGS) entry which is preliminary data.</text>
</comment>